<feature type="transmembrane region" description="Helical" evidence="1">
    <location>
        <begin position="12"/>
        <end position="30"/>
    </location>
</feature>
<dbReference type="Pfam" id="PF24853">
    <property type="entry name" value="DUF7727"/>
    <property type="match status" value="1"/>
</dbReference>
<name>A0A2A9NZ93_9AGAR</name>
<protein>
    <recommendedName>
        <fullName evidence="2">DUF7727 domain-containing protein</fullName>
    </recommendedName>
</protein>
<feature type="transmembrane region" description="Helical" evidence="1">
    <location>
        <begin position="97"/>
        <end position="114"/>
    </location>
</feature>
<evidence type="ECO:0000313" key="4">
    <source>
        <dbReference type="Proteomes" id="UP000242287"/>
    </source>
</evidence>
<keyword evidence="1" id="KW-1133">Transmembrane helix</keyword>
<keyword evidence="1" id="KW-0812">Transmembrane</keyword>
<keyword evidence="4" id="KW-1185">Reference proteome</keyword>
<dbReference type="InterPro" id="IPR056144">
    <property type="entry name" value="DUF7727"/>
</dbReference>
<feature type="domain" description="DUF7727" evidence="2">
    <location>
        <begin position="1"/>
        <end position="139"/>
    </location>
</feature>
<evidence type="ECO:0000256" key="1">
    <source>
        <dbReference type="SAM" id="Phobius"/>
    </source>
</evidence>
<dbReference type="Proteomes" id="UP000242287">
    <property type="component" value="Unassembled WGS sequence"/>
</dbReference>
<evidence type="ECO:0000313" key="3">
    <source>
        <dbReference type="EMBL" id="PFH53857.1"/>
    </source>
</evidence>
<sequence length="154" mass="17273">MGNLIWHVYARFVSITASVYAFWAGFWGLFYRKFFWDFVGGIVRDPGGIQPSPNAVLVKVIVKAPVIQILAMLLGLFLLALEFPLPQLKPLGIYRSLPLRVVLLFFQSFLTILFYQGTNASIWSLIALLCYSRAIAQGEKMAEAKQNREKGGGV</sequence>
<reference evidence="3 4" key="1">
    <citation type="submission" date="2014-02" db="EMBL/GenBank/DDBJ databases">
        <title>Transposable element dynamics among asymbiotic and ectomycorrhizal Amanita fungi.</title>
        <authorList>
            <consortium name="DOE Joint Genome Institute"/>
            <person name="Hess J."/>
            <person name="Skrede I."/>
            <person name="Wolfe B."/>
            <person name="LaButti K."/>
            <person name="Ohm R.A."/>
            <person name="Grigoriev I.V."/>
            <person name="Pringle A."/>
        </authorList>
    </citation>
    <scope>NUCLEOTIDE SEQUENCE [LARGE SCALE GENOMIC DNA]</scope>
    <source>
        <strain evidence="3 4">SKay4041</strain>
    </source>
</reference>
<dbReference type="OrthoDB" id="2110422at2759"/>
<dbReference type="EMBL" id="KZ301972">
    <property type="protein sequence ID" value="PFH53857.1"/>
    <property type="molecule type" value="Genomic_DNA"/>
</dbReference>
<dbReference type="PANTHER" id="PTHR40629:SF1">
    <property type="entry name" value="PRO41 PROTEIN"/>
    <property type="match status" value="1"/>
</dbReference>
<feature type="transmembrane region" description="Helical" evidence="1">
    <location>
        <begin position="66"/>
        <end position="85"/>
    </location>
</feature>
<gene>
    <name evidence="3" type="ORF">AMATHDRAFT_1079</name>
</gene>
<keyword evidence="1" id="KW-0472">Membrane</keyword>
<organism evidence="3 4">
    <name type="scientific">Amanita thiersii Skay4041</name>
    <dbReference type="NCBI Taxonomy" id="703135"/>
    <lineage>
        <taxon>Eukaryota</taxon>
        <taxon>Fungi</taxon>
        <taxon>Dikarya</taxon>
        <taxon>Basidiomycota</taxon>
        <taxon>Agaricomycotina</taxon>
        <taxon>Agaricomycetes</taxon>
        <taxon>Agaricomycetidae</taxon>
        <taxon>Agaricales</taxon>
        <taxon>Pluteineae</taxon>
        <taxon>Amanitaceae</taxon>
        <taxon>Amanita</taxon>
    </lineage>
</organism>
<accession>A0A2A9NZ93</accession>
<dbReference type="PANTHER" id="PTHR40629">
    <property type="entry name" value="PRO41 PROTEIN"/>
    <property type="match status" value="1"/>
</dbReference>
<dbReference type="AlphaFoldDB" id="A0A2A9NZ93"/>
<proteinExistence type="predicted"/>
<evidence type="ECO:0000259" key="2">
    <source>
        <dbReference type="Pfam" id="PF24853"/>
    </source>
</evidence>